<feature type="domain" description="DNA polymerase III delta subunit-like C-terminal" evidence="1">
    <location>
        <begin position="119"/>
        <end position="227"/>
    </location>
</feature>
<proteinExistence type="predicted"/>
<evidence type="ECO:0000259" key="1">
    <source>
        <dbReference type="Pfam" id="PF21694"/>
    </source>
</evidence>
<reference evidence="2 3" key="1">
    <citation type="journal article" date="2016" name="Nat. Commun.">
        <title>Thousands of microbial genomes shed light on interconnected biogeochemical processes in an aquifer system.</title>
        <authorList>
            <person name="Anantharaman K."/>
            <person name="Brown C.T."/>
            <person name="Hug L.A."/>
            <person name="Sharon I."/>
            <person name="Castelle C.J."/>
            <person name="Probst A.J."/>
            <person name="Thomas B.C."/>
            <person name="Singh A."/>
            <person name="Wilkins M.J."/>
            <person name="Karaoz U."/>
            <person name="Brodie E.L."/>
            <person name="Williams K.H."/>
            <person name="Hubbard S.S."/>
            <person name="Banfield J.F."/>
        </authorList>
    </citation>
    <scope>NUCLEOTIDE SEQUENCE [LARGE SCALE GENOMIC DNA]</scope>
</reference>
<comment type="caution">
    <text evidence="2">The sequence shown here is derived from an EMBL/GenBank/DDBJ whole genome shotgun (WGS) entry which is preliminary data.</text>
</comment>
<organism evidence="2 3">
    <name type="scientific">candidate division WWE3 bacterium RIFOXYC1_FULL_39_7</name>
    <dbReference type="NCBI Taxonomy" id="1802643"/>
    <lineage>
        <taxon>Bacteria</taxon>
        <taxon>Katanobacteria</taxon>
    </lineage>
</organism>
<gene>
    <name evidence="2" type="ORF">A2415_04255</name>
</gene>
<dbReference type="Gene3D" id="1.20.272.10">
    <property type="match status" value="1"/>
</dbReference>
<dbReference type="EMBL" id="MEWA01000029">
    <property type="protein sequence ID" value="OGC68982.1"/>
    <property type="molecule type" value="Genomic_DNA"/>
</dbReference>
<name>A0A1F4WHT3_UNCKA</name>
<accession>A0A1F4WHT3</accession>
<dbReference type="Proteomes" id="UP000179113">
    <property type="component" value="Unassembled WGS sequence"/>
</dbReference>
<dbReference type="AlphaFoldDB" id="A0A1F4WHT3"/>
<protein>
    <recommendedName>
        <fullName evidence="1">DNA polymerase III delta subunit-like C-terminal domain-containing protein</fullName>
    </recommendedName>
</protein>
<dbReference type="InterPro" id="IPR048466">
    <property type="entry name" value="DNA_pol3_delta-like_C"/>
</dbReference>
<evidence type="ECO:0000313" key="3">
    <source>
        <dbReference type="Proteomes" id="UP000179113"/>
    </source>
</evidence>
<evidence type="ECO:0000313" key="2">
    <source>
        <dbReference type="EMBL" id="OGC68982.1"/>
    </source>
</evidence>
<sequence length="233" mass="26609">MIYIVHGENAPQSRLLIANQQNKLGIETRMEFELSQTTPQQLYETAISGDLFGNLPFIVLDITSANKQAVEPYIETFKKIPDKANLIIYAQKTLPKTHPVMTELSALNARLITNNKEIESNIFKFVDNLFYKNRSVTYKELEKMIKEDADPFYTMSMIWYGLRTITNYIFQAPSVKNMKPFMLGKAAKQAEGFSTESIKTLFTEMYELDKKTKLGELSPDLAVTIAIEKILNA</sequence>
<dbReference type="Pfam" id="PF21694">
    <property type="entry name" value="DNA_pol3_delta_C"/>
    <property type="match status" value="1"/>
</dbReference>